<sequence>MTQHPAQLSYNIRLKLPAHVHLQHLHHTMVNDIFVKEPLSHSGSMITWQLTLPSLYSQTCCYKPQKNLPKSFHMLAERPTIKIKMSFRYTMQICLGSPLSTSSMTLSNVTGALVRPMGCSKCLPANSIGQLPLEKSKVLNHVASARVSNVSSTH</sequence>
<reference evidence="1 2" key="1">
    <citation type="submission" date="2021-06" db="EMBL/GenBank/DDBJ databases">
        <authorList>
            <person name="Palmer J.M."/>
        </authorList>
    </citation>
    <scope>NUCLEOTIDE SEQUENCE [LARGE SCALE GENOMIC DNA]</scope>
    <source>
        <strain evidence="1 2">XC_2019</strain>
        <tissue evidence="1">Muscle</tissue>
    </source>
</reference>
<keyword evidence="2" id="KW-1185">Reference proteome</keyword>
<evidence type="ECO:0000313" key="1">
    <source>
        <dbReference type="EMBL" id="MEQ2206610.1"/>
    </source>
</evidence>
<dbReference type="EMBL" id="JAHRIN010043061">
    <property type="protein sequence ID" value="MEQ2206610.1"/>
    <property type="molecule type" value="Genomic_DNA"/>
</dbReference>
<dbReference type="Proteomes" id="UP001434883">
    <property type="component" value="Unassembled WGS sequence"/>
</dbReference>
<name>A0ABV0REN5_9TELE</name>
<proteinExistence type="predicted"/>
<gene>
    <name evidence="1" type="ORF">XENOCAPTIV_000581</name>
</gene>
<organism evidence="1 2">
    <name type="scientific">Xenoophorus captivus</name>
    <dbReference type="NCBI Taxonomy" id="1517983"/>
    <lineage>
        <taxon>Eukaryota</taxon>
        <taxon>Metazoa</taxon>
        <taxon>Chordata</taxon>
        <taxon>Craniata</taxon>
        <taxon>Vertebrata</taxon>
        <taxon>Euteleostomi</taxon>
        <taxon>Actinopterygii</taxon>
        <taxon>Neopterygii</taxon>
        <taxon>Teleostei</taxon>
        <taxon>Neoteleostei</taxon>
        <taxon>Acanthomorphata</taxon>
        <taxon>Ovalentaria</taxon>
        <taxon>Atherinomorphae</taxon>
        <taxon>Cyprinodontiformes</taxon>
        <taxon>Goodeidae</taxon>
        <taxon>Xenoophorus</taxon>
    </lineage>
</organism>
<protein>
    <submittedName>
        <fullName evidence="1">Uncharacterized protein</fullName>
    </submittedName>
</protein>
<evidence type="ECO:0000313" key="2">
    <source>
        <dbReference type="Proteomes" id="UP001434883"/>
    </source>
</evidence>
<comment type="caution">
    <text evidence="1">The sequence shown here is derived from an EMBL/GenBank/DDBJ whole genome shotgun (WGS) entry which is preliminary data.</text>
</comment>
<accession>A0ABV0REN5</accession>